<name>A0A7Y0XEE0_VIBPH</name>
<dbReference type="GO" id="GO:0006935">
    <property type="term" value="P:chemotaxis"/>
    <property type="evidence" value="ECO:0007669"/>
    <property type="project" value="UniProtKB-ARBA"/>
</dbReference>
<dbReference type="Proteomes" id="UP000518904">
    <property type="component" value="Unassembled WGS sequence"/>
</dbReference>
<feature type="non-terminal residue" evidence="7">
    <location>
        <position position="144"/>
    </location>
</feature>
<dbReference type="GO" id="GO:0007165">
    <property type="term" value="P:signal transduction"/>
    <property type="evidence" value="ECO:0007669"/>
    <property type="project" value="UniProtKB-KW"/>
</dbReference>
<keyword evidence="2 4" id="KW-0807">Transducer</keyword>
<accession>A0A7Y0XEE0</accession>
<dbReference type="Pfam" id="PF00015">
    <property type="entry name" value="MCPsignal"/>
    <property type="match status" value="1"/>
</dbReference>
<proteinExistence type="inferred from homology"/>
<dbReference type="EMBL" id="JABCLB010002173">
    <property type="protein sequence ID" value="NMU85342.1"/>
    <property type="molecule type" value="Genomic_DNA"/>
</dbReference>
<dbReference type="PANTHER" id="PTHR32089:SF120">
    <property type="entry name" value="METHYL-ACCEPTING CHEMOTAXIS PROTEIN TLPQ"/>
    <property type="match status" value="1"/>
</dbReference>
<dbReference type="AlphaFoldDB" id="A0A7Y0XEE0"/>
<comment type="caution">
    <text evidence="7">The sequence shown here is derived from an EMBL/GenBank/DDBJ whole genome shotgun (WGS) entry which is preliminary data.</text>
</comment>
<reference evidence="7 8" key="1">
    <citation type="submission" date="2020-04" db="EMBL/GenBank/DDBJ databases">
        <title>Whole-genome sequencing of Vibrio spp. from China reveals different genetic environments of blaCTX-M-14 among diverse lineages.</title>
        <authorList>
            <person name="Zheng Z."/>
            <person name="Ye L."/>
            <person name="Chen S."/>
        </authorList>
    </citation>
    <scope>NUCLEOTIDE SEQUENCE [LARGE SCALE GENOMIC DNA]</scope>
    <source>
        <strain evidence="7 8">Vb0551</strain>
    </source>
</reference>
<dbReference type="PANTHER" id="PTHR32089">
    <property type="entry name" value="METHYL-ACCEPTING CHEMOTAXIS PROTEIN MCPB"/>
    <property type="match status" value="1"/>
</dbReference>
<comment type="subcellular location">
    <subcellularLocation>
        <location evidence="1">Membrane</location>
    </subcellularLocation>
</comment>
<dbReference type="PROSITE" id="PS50111">
    <property type="entry name" value="CHEMOTAXIS_TRANSDUC_2"/>
    <property type="match status" value="1"/>
</dbReference>
<comment type="similarity">
    <text evidence="3">Belongs to the methyl-accepting chemotaxis (MCP) protein family.</text>
</comment>
<gene>
    <name evidence="7" type="ORF">HKB16_21005</name>
</gene>
<organism evidence="7 8">
    <name type="scientific">Vibrio parahaemolyticus</name>
    <dbReference type="NCBI Taxonomy" id="670"/>
    <lineage>
        <taxon>Bacteria</taxon>
        <taxon>Pseudomonadati</taxon>
        <taxon>Pseudomonadota</taxon>
        <taxon>Gammaproteobacteria</taxon>
        <taxon>Vibrionales</taxon>
        <taxon>Vibrionaceae</taxon>
        <taxon>Vibrio</taxon>
    </lineage>
</organism>
<dbReference type="GO" id="GO:0016020">
    <property type="term" value="C:membrane"/>
    <property type="evidence" value="ECO:0007669"/>
    <property type="project" value="UniProtKB-SubCell"/>
</dbReference>
<feature type="non-terminal residue" evidence="7">
    <location>
        <position position="1"/>
    </location>
</feature>
<evidence type="ECO:0000313" key="8">
    <source>
        <dbReference type="Proteomes" id="UP000518904"/>
    </source>
</evidence>
<feature type="domain" description="Methyl-accepting transducer" evidence="6">
    <location>
        <begin position="1"/>
        <end position="144"/>
    </location>
</feature>
<dbReference type="InterPro" id="IPR004089">
    <property type="entry name" value="MCPsignal_dom"/>
</dbReference>
<protein>
    <submittedName>
        <fullName evidence="7">Methyl-accepting chemotaxis protein</fullName>
    </submittedName>
</protein>
<evidence type="ECO:0000259" key="6">
    <source>
        <dbReference type="PROSITE" id="PS50111"/>
    </source>
</evidence>
<evidence type="ECO:0000256" key="4">
    <source>
        <dbReference type="PROSITE-ProRule" id="PRU00284"/>
    </source>
</evidence>
<dbReference type="SUPFAM" id="SSF58104">
    <property type="entry name" value="Methyl-accepting chemotaxis protein (MCP) signaling domain"/>
    <property type="match status" value="1"/>
</dbReference>
<evidence type="ECO:0000256" key="2">
    <source>
        <dbReference type="ARBA" id="ARBA00023224"/>
    </source>
</evidence>
<sequence>AAVADVARNTEDSANQANEANRRTQHGVRETQGMVDAIQEVSNVIGAAGDTVAELEQQSNKINVIVDVIRDIADQTNLLALNAAIEAARAGESGRGFAVVADEVRTLAGRTQDSTSEITSIIEQLQSLAKDAKSATELSRTSIS</sequence>
<evidence type="ECO:0000256" key="3">
    <source>
        <dbReference type="ARBA" id="ARBA00029447"/>
    </source>
</evidence>
<evidence type="ECO:0000313" key="7">
    <source>
        <dbReference type="EMBL" id="NMU85342.1"/>
    </source>
</evidence>
<feature type="region of interest" description="Disordered" evidence="5">
    <location>
        <begin position="1"/>
        <end position="29"/>
    </location>
</feature>
<evidence type="ECO:0000256" key="5">
    <source>
        <dbReference type="SAM" id="MobiDB-lite"/>
    </source>
</evidence>
<dbReference type="SMART" id="SM00283">
    <property type="entry name" value="MA"/>
    <property type="match status" value="1"/>
</dbReference>
<evidence type="ECO:0000256" key="1">
    <source>
        <dbReference type="ARBA" id="ARBA00004370"/>
    </source>
</evidence>
<dbReference type="Gene3D" id="1.10.287.950">
    <property type="entry name" value="Methyl-accepting chemotaxis protein"/>
    <property type="match status" value="1"/>
</dbReference>